<dbReference type="GO" id="GO:0008146">
    <property type="term" value="F:sulfotransferase activity"/>
    <property type="evidence" value="ECO:0007669"/>
    <property type="project" value="InterPro"/>
</dbReference>
<evidence type="ECO:0000256" key="4">
    <source>
        <dbReference type="ARBA" id="ARBA00022679"/>
    </source>
</evidence>
<dbReference type="PANTHER" id="PTHR11783">
    <property type="entry name" value="SULFOTRANSFERASE SULT"/>
    <property type="match status" value="1"/>
</dbReference>
<comment type="subcellular location">
    <subcellularLocation>
        <location evidence="1">Cytoplasm</location>
    </subcellularLocation>
</comment>
<dbReference type="InterPro" id="IPR000863">
    <property type="entry name" value="Sulfotransferase_dom"/>
</dbReference>
<protein>
    <recommendedName>
        <fullName evidence="5">Sulfotransferase</fullName>
        <ecNumber evidence="5">2.8.2.-</ecNumber>
    </recommendedName>
</protein>
<dbReference type="Pfam" id="PF00685">
    <property type="entry name" value="Sulfotransfer_1"/>
    <property type="match status" value="1"/>
</dbReference>
<dbReference type="GO" id="GO:0005737">
    <property type="term" value="C:cytoplasm"/>
    <property type="evidence" value="ECO:0007669"/>
    <property type="project" value="UniProtKB-SubCell"/>
</dbReference>
<evidence type="ECO:0000256" key="3">
    <source>
        <dbReference type="ARBA" id="ARBA00022490"/>
    </source>
</evidence>
<evidence type="ECO:0000256" key="5">
    <source>
        <dbReference type="RuleBase" id="RU361155"/>
    </source>
</evidence>
<dbReference type="Gene3D" id="3.40.50.300">
    <property type="entry name" value="P-loop containing nucleotide triphosphate hydrolases"/>
    <property type="match status" value="1"/>
</dbReference>
<keyword evidence="3" id="KW-0963">Cytoplasm</keyword>
<dbReference type="SUPFAM" id="SSF52540">
    <property type="entry name" value="P-loop containing nucleoside triphosphate hydrolases"/>
    <property type="match status" value="1"/>
</dbReference>
<dbReference type="AlphaFoldDB" id="A0AAV7PZG7"/>
<comment type="caution">
    <text evidence="7">The sequence shown here is derived from an EMBL/GenBank/DDBJ whole genome shotgun (WGS) entry which is preliminary data.</text>
</comment>
<gene>
    <name evidence="7" type="ORF">NDU88_009602</name>
</gene>
<proteinExistence type="inferred from homology"/>
<accession>A0AAV7PZG7</accession>
<dbReference type="EMBL" id="JANPWB010000011">
    <property type="protein sequence ID" value="KAJ1131263.1"/>
    <property type="molecule type" value="Genomic_DNA"/>
</dbReference>
<reference evidence="7" key="1">
    <citation type="journal article" date="2022" name="bioRxiv">
        <title>Sequencing and chromosome-scale assembly of the giantPleurodeles waltlgenome.</title>
        <authorList>
            <person name="Brown T."/>
            <person name="Elewa A."/>
            <person name="Iarovenko S."/>
            <person name="Subramanian E."/>
            <person name="Araus A.J."/>
            <person name="Petzold A."/>
            <person name="Susuki M."/>
            <person name="Suzuki K.-i.T."/>
            <person name="Hayashi T."/>
            <person name="Toyoda A."/>
            <person name="Oliveira C."/>
            <person name="Osipova E."/>
            <person name="Leigh N.D."/>
            <person name="Simon A."/>
            <person name="Yun M.H."/>
        </authorList>
    </citation>
    <scope>NUCLEOTIDE SEQUENCE</scope>
    <source>
        <strain evidence="7">20211129_DDA</strain>
        <tissue evidence="7">Liver</tissue>
    </source>
</reference>
<organism evidence="7 8">
    <name type="scientific">Pleurodeles waltl</name>
    <name type="common">Iberian ribbed newt</name>
    <dbReference type="NCBI Taxonomy" id="8319"/>
    <lineage>
        <taxon>Eukaryota</taxon>
        <taxon>Metazoa</taxon>
        <taxon>Chordata</taxon>
        <taxon>Craniata</taxon>
        <taxon>Vertebrata</taxon>
        <taxon>Euteleostomi</taxon>
        <taxon>Amphibia</taxon>
        <taxon>Batrachia</taxon>
        <taxon>Caudata</taxon>
        <taxon>Salamandroidea</taxon>
        <taxon>Salamandridae</taxon>
        <taxon>Pleurodelinae</taxon>
        <taxon>Pleurodeles</taxon>
    </lineage>
</organism>
<evidence type="ECO:0000256" key="1">
    <source>
        <dbReference type="ARBA" id="ARBA00004496"/>
    </source>
</evidence>
<dbReference type="Proteomes" id="UP001066276">
    <property type="component" value="Chromosome 7"/>
</dbReference>
<keyword evidence="4 5" id="KW-0808">Transferase</keyword>
<comment type="similarity">
    <text evidence="2 5">Belongs to the sulfotransferase 1 family.</text>
</comment>
<evidence type="ECO:0000313" key="7">
    <source>
        <dbReference type="EMBL" id="KAJ1131263.1"/>
    </source>
</evidence>
<feature type="domain" description="Sulfotransferase" evidence="6">
    <location>
        <begin position="34"/>
        <end position="252"/>
    </location>
</feature>
<evidence type="ECO:0000256" key="2">
    <source>
        <dbReference type="ARBA" id="ARBA00005771"/>
    </source>
</evidence>
<evidence type="ECO:0000313" key="8">
    <source>
        <dbReference type="Proteomes" id="UP001066276"/>
    </source>
</evidence>
<evidence type="ECO:0000259" key="6">
    <source>
        <dbReference type="Pfam" id="PF00685"/>
    </source>
</evidence>
<name>A0AAV7PZG7_PLEWA</name>
<dbReference type="InterPro" id="IPR027417">
    <property type="entry name" value="P-loop_NTPase"/>
</dbReference>
<dbReference type="FunFam" id="3.40.50.300:FF:000433">
    <property type="entry name" value="Estrogen sulfotransferase"/>
    <property type="match status" value="1"/>
</dbReference>
<sequence>MSAEYFKYKDILFPSVVFSEESVSLAENDFPVLDDDVFNVTYPKSGTVWMIEILSLIRNNGDPTWSREVPNWNRVPWYECVGAKEAAAKCPSTRMFTSHLPRQLFAKSFFNTKAKVIYTIRNPKDVLVSMYHYAQIATYMKTPSNFAELLQDFFADRVPFGSWFDHVQGWMEMKDKSKFFFITYEEMLEDLRGCVVRISEFLGKELHEDAINAVVKNSSFETMKNNDMSNYSKVPKEIMNKTKGQFLRKGEGVS</sequence>
<dbReference type="EC" id="2.8.2.-" evidence="5"/>
<keyword evidence="8" id="KW-1185">Reference proteome</keyword>